<keyword evidence="2" id="KW-0902">Two-component regulatory system</keyword>
<keyword evidence="9" id="KW-1185">Reference proteome</keyword>
<proteinExistence type="predicted"/>
<reference evidence="8 9" key="1">
    <citation type="submission" date="2013-03" db="EMBL/GenBank/DDBJ databases">
        <title>Draft genome sequence of Gracibacillus halophilus YIM-C55.5, a moderately halophilic and thermophilic organism from the Xiaochaidamu salt lake.</title>
        <authorList>
            <person name="Sugumar T."/>
            <person name="Polireddy D.R."/>
            <person name="Antony A."/>
            <person name="Madhava Y.R."/>
            <person name="Sivakumar N."/>
        </authorList>
    </citation>
    <scope>NUCLEOTIDE SEQUENCE [LARGE SCALE GENOMIC DNA]</scope>
    <source>
        <strain evidence="8 9">YIM-C55.5</strain>
    </source>
</reference>
<evidence type="ECO:0000313" key="9">
    <source>
        <dbReference type="Proteomes" id="UP000012283"/>
    </source>
</evidence>
<dbReference type="PATRIC" id="fig|1308866.3.peg.2446"/>
<feature type="domain" description="Response regulatory" evidence="7">
    <location>
        <begin position="2"/>
        <end position="116"/>
    </location>
</feature>
<dbReference type="SUPFAM" id="SSF46894">
    <property type="entry name" value="C-terminal effector domain of the bipartite response regulators"/>
    <property type="match status" value="1"/>
</dbReference>
<evidence type="ECO:0000256" key="6">
    <source>
        <dbReference type="PROSITE-ProRule" id="PRU00169"/>
    </source>
</evidence>
<dbReference type="InterPro" id="IPR016032">
    <property type="entry name" value="Sig_transdc_resp-reg_C-effctor"/>
</dbReference>
<dbReference type="Pfam" id="PF00072">
    <property type="entry name" value="Response_reg"/>
    <property type="match status" value="1"/>
</dbReference>
<evidence type="ECO:0000256" key="1">
    <source>
        <dbReference type="ARBA" id="ARBA00004496"/>
    </source>
</evidence>
<dbReference type="EMBL" id="APML01000055">
    <property type="protein sequence ID" value="ENH96245.1"/>
    <property type="molecule type" value="Genomic_DNA"/>
</dbReference>
<accession>N4WP30</accession>
<gene>
    <name evidence="8" type="ORF">J416_12097</name>
</gene>
<dbReference type="PROSITE" id="PS50110">
    <property type="entry name" value="RESPONSE_REGULATORY"/>
    <property type="match status" value="1"/>
</dbReference>
<dbReference type="PANTHER" id="PTHR35807">
    <property type="entry name" value="TRANSCRIPTIONAL REGULATOR REDD-RELATED"/>
    <property type="match status" value="1"/>
</dbReference>
<dbReference type="SUPFAM" id="SSF52172">
    <property type="entry name" value="CheY-like"/>
    <property type="match status" value="1"/>
</dbReference>
<dbReference type="InterPro" id="IPR036388">
    <property type="entry name" value="WH-like_DNA-bd_sf"/>
</dbReference>
<keyword evidence="4" id="KW-0238">DNA-binding</keyword>
<evidence type="ECO:0000259" key="7">
    <source>
        <dbReference type="PROSITE" id="PS50110"/>
    </source>
</evidence>
<evidence type="ECO:0000256" key="3">
    <source>
        <dbReference type="ARBA" id="ARBA00023015"/>
    </source>
</evidence>
<feature type="modified residue" description="4-aspartylphosphate" evidence="6">
    <location>
        <position position="53"/>
    </location>
</feature>
<comment type="subcellular location">
    <subcellularLocation>
        <location evidence="1">Cytoplasm</location>
    </subcellularLocation>
</comment>
<dbReference type="Proteomes" id="UP000012283">
    <property type="component" value="Unassembled WGS sequence"/>
</dbReference>
<evidence type="ECO:0000256" key="4">
    <source>
        <dbReference type="ARBA" id="ARBA00023125"/>
    </source>
</evidence>
<dbReference type="eggNOG" id="COG3947">
    <property type="taxonomic scope" value="Bacteria"/>
</dbReference>
<evidence type="ECO:0000256" key="2">
    <source>
        <dbReference type="ARBA" id="ARBA00023012"/>
    </source>
</evidence>
<dbReference type="PANTHER" id="PTHR35807:SF2">
    <property type="entry name" value="TRANSCRIPTIONAL ACTIVATOR DOMAIN"/>
    <property type="match status" value="1"/>
</dbReference>
<dbReference type="STRING" id="1308866.J416_12097"/>
<dbReference type="GO" id="GO:0006355">
    <property type="term" value="P:regulation of DNA-templated transcription"/>
    <property type="evidence" value="ECO:0007669"/>
    <property type="project" value="InterPro"/>
</dbReference>
<dbReference type="AlphaFoldDB" id="N4WP30"/>
<dbReference type="GO" id="GO:0000160">
    <property type="term" value="P:phosphorelay signal transduction system"/>
    <property type="evidence" value="ECO:0007669"/>
    <property type="project" value="UniProtKB-KW"/>
</dbReference>
<sequence>MDIILFDDEILALDYLEHQLNALENTTIIGKYTHTDVEAIKETIKLADVVFLDIKMPDINGLELAEKILEIKPSIPIIFVTAYDEYAIQAFELNALDYILKPVQFDRLKKTIERIEHSIRHKNDQIQADAQQLTIHVLGELSFQMDDEEPEVISWRTANAKQLFLYLLHHHDQSVSKSELIELLLDHTEIEKADSLLYVTIYQIRQALSKYCNYLSIVNRKNAYALILYEHTTIDKERWETALTNMPTIDSETIYQHEQTLHLYKGAYLKNLDYVWAEAERFRIEKLWIEHALKIADCYYTHQFYEKAANWYVQISDIVPELENVHFALMKIHDINNYGILVEHQYHLLSTALDEFNLSMSDEVEQWYQEWKQTNKQKLT</sequence>
<dbReference type="InterPro" id="IPR011006">
    <property type="entry name" value="CheY-like_superfamily"/>
</dbReference>
<dbReference type="InterPro" id="IPR051677">
    <property type="entry name" value="AfsR-DnrI-RedD_regulator"/>
</dbReference>
<dbReference type="InterPro" id="IPR011990">
    <property type="entry name" value="TPR-like_helical_dom_sf"/>
</dbReference>
<dbReference type="GO" id="GO:0005737">
    <property type="term" value="C:cytoplasm"/>
    <property type="evidence" value="ECO:0007669"/>
    <property type="project" value="UniProtKB-SubCell"/>
</dbReference>
<dbReference type="RefSeq" id="WP_003472050.1">
    <property type="nucleotide sequence ID" value="NZ_APML01000055.1"/>
</dbReference>
<keyword evidence="5" id="KW-0804">Transcription</keyword>
<keyword evidence="6" id="KW-0597">Phosphoprotein</keyword>
<organism evidence="8 9">
    <name type="scientific">Gracilibacillus halophilus YIM-C55.5</name>
    <dbReference type="NCBI Taxonomy" id="1308866"/>
    <lineage>
        <taxon>Bacteria</taxon>
        <taxon>Bacillati</taxon>
        <taxon>Bacillota</taxon>
        <taxon>Bacilli</taxon>
        <taxon>Bacillales</taxon>
        <taxon>Bacillaceae</taxon>
        <taxon>Gracilibacillus</taxon>
    </lineage>
</organism>
<dbReference type="Gene3D" id="3.40.50.2300">
    <property type="match status" value="1"/>
</dbReference>
<comment type="caution">
    <text evidence="8">The sequence shown here is derived from an EMBL/GenBank/DDBJ whole genome shotgun (WGS) entry which is preliminary data.</text>
</comment>
<keyword evidence="3" id="KW-0805">Transcription regulation</keyword>
<name>N4WP30_9BACI</name>
<dbReference type="Gene3D" id="1.10.10.10">
    <property type="entry name" value="Winged helix-like DNA-binding domain superfamily/Winged helix DNA-binding domain"/>
    <property type="match status" value="1"/>
</dbReference>
<dbReference type="SMART" id="SM00448">
    <property type="entry name" value="REC"/>
    <property type="match status" value="1"/>
</dbReference>
<dbReference type="Gene3D" id="1.25.40.10">
    <property type="entry name" value="Tetratricopeptide repeat domain"/>
    <property type="match status" value="1"/>
</dbReference>
<evidence type="ECO:0000313" key="8">
    <source>
        <dbReference type="EMBL" id="ENH96245.1"/>
    </source>
</evidence>
<dbReference type="InterPro" id="IPR001789">
    <property type="entry name" value="Sig_transdc_resp-reg_receiver"/>
</dbReference>
<evidence type="ECO:0000256" key="5">
    <source>
        <dbReference type="ARBA" id="ARBA00023163"/>
    </source>
</evidence>
<protein>
    <submittedName>
        <fullName evidence="8">Two-component response regulator</fullName>
    </submittedName>
</protein>
<dbReference type="GO" id="GO:0003677">
    <property type="term" value="F:DNA binding"/>
    <property type="evidence" value="ECO:0007669"/>
    <property type="project" value="UniProtKB-KW"/>
</dbReference>